<evidence type="ECO:0000313" key="2">
    <source>
        <dbReference type="Proteomes" id="UP000005974"/>
    </source>
</evidence>
<dbReference type="AlphaFoldDB" id="I8VT16"/>
<dbReference type="HOGENOM" id="CLU_3304634_0_0_10"/>
<keyword evidence="2" id="KW-1185">Reference proteome</keyword>
<sequence>MKTNTTFHKKRATILACATLAIPRFATENIAQTTDFISL</sequence>
<accession>I8VT16</accession>
<comment type="caution">
    <text evidence="1">The sequence shown here is derived from an EMBL/GenBank/DDBJ whole genome shotgun (WGS) entry which is preliminary data.</text>
</comment>
<gene>
    <name evidence="1" type="ORF">HMPREF1064_04017</name>
</gene>
<evidence type="ECO:0000313" key="1">
    <source>
        <dbReference type="EMBL" id="EIY28552.1"/>
    </source>
</evidence>
<organism evidence="1 2">
    <name type="scientific">Phocaeicola dorei CL02T12C06</name>
    <dbReference type="NCBI Taxonomy" id="997876"/>
    <lineage>
        <taxon>Bacteria</taxon>
        <taxon>Pseudomonadati</taxon>
        <taxon>Bacteroidota</taxon>
        <taxon>Bacteroidia</taxon>
        <taxon>Bacteroidales</taxon>
        <taxon>Bacteroidaceae</taxon>
        <taxon>Phocaeicola</taxon>
    </lineage>
</organism>
<dbReference type="Proteomes" id="UP000005974">
    <property type="component" value="Unassembled WGS sequence"/>
</dbReference>
<name>I8VT16_9BACT</name>
<dbReference type="EMBL" id="AGXJ01000077">
    <property type="protein sequence ID" value="EIY28552.1"/>
    <property type="molecule type" value="Genomic_DNA"/>
</dbReference>
<proteinExistence type="predicted"/>
<reference evidence="1 2" key="1">
    <citation type="submission" date="2012-02" db="EMBL/GenBank/DDBJ databases">
        <title>The Genome Sequence of Bacteroides dorei CL02T12C06.</title>
        <authorList>
            <consortium name="The Broad Institute Genome Sequencing Platform"/>
            <person name="Earl A."/>
            <person name="Ward D."/>
            <person name="Feldgarden M."/>
            <person name="Gevers D."/>
            <person name="Zitomersky N.L."/>
            <person name="Coyne M.J."/>
            <person name="Comstock L.E."/>
            <person name="Young S.K."/>
            <person name="Zeng Q."/>
            <person name="Gargeya S."/>
            <person name="Fitzgerald M."/>
            <person name="Haas B."/>
            <person name="Abouelleil A."/>
            <person name="Alvarado L."/>
            <person name="Arachchi H.M."/>
            <person name="Berlin A."/>
            <person name="Chapman S.B."/>
            <person name="Gearin G."/>
            <person name="Goldberg J."/>
            <person name="Griggs A."/>
            <person name="Gujja S."/>
            <person name="Hansen M."/>
            <person name="Heiman D."/>
            <person name="Howarth C."/>
            <person name="Larimer J."/>
            <person name="Lui A."/>
            <person name="MacDonald P.J.P."/>
            <person name="McCowen C."/>
            <person name="Montmayeur A."/>
            <person name="Murphy C."/>
            <person name="Neiman D."/>
            <person name="Pearson M."/>
            <person name="Priest M."/>
            <person name="Roberts A."/>
            <person name="Saif S."/>
            <person name="Shea T."/>
            <person name="Sisk P."/>
            <person name="Stolte C."/>
            <person name="Sykes S."/>
            <person name="Wortman J."/>
            <person name="Nusbaum C."/>
            <person name="Birren B."/>
        </authorList>
    </citation>
    <scope>NUCLEOTIDE SEQUENCE [LARGE SCALE GENOMIC DNA]</scope>
    <source>
        <strain evidence="1 2">CL02T12C06</strain>
    </source>
</reference>
<protein>
    <submittedName>
        <fullName evidence="1">Uncharacterized protein</fullName>
    </submittedName>
</protein>
<dbReference type="PATRIC" id="fig|997876.3.peg.4199"/>